<evidence type="ECO:0000313" key="4">
    <source>
        <dbReference type="WBParaSite" id="ECPE_0000019701-mRNA-1"/>
    </source>
</evidence>
<gene>
    <name evidence="2" type="ORF">ECPE_LOCUS198</name>
</gene>
<evidence type="ECO:0000313" key="3">
    <source>
        <dbReference type="Proteomes" id="UP000272942"/>
    </source>
</evidence>
<dbReference type="Gene3D" id="2.40.30.10">
    <property type="entry name" value="Translation factors"/>
    <property type="match status" value="1"/>
</dbReference>
<reference evidence="4" key="1">
    <citation type="submission" date="2016-06" db="UniProtKB">
        <authorList>
            <consortium name="WormBaseParasite"/>
        </authorList>
    </citation>
    <scope>IDENTIFICATION</scope>
</reference>
<dbReference type="Proteomes" id="UP000272942">
    <property type="component" value="Unassembled WGS sequence"/>
</dbReference>
<dbReference type="Pfam" id="PF20258">
    <property type="entry name" value="tRNA_Me_trans_C"/>
    <property type="match status" value="1"/>
</dbReference>
<dbReference type="AlphaFoldDB" id="A0A182ZZR3"/>
<sequence>MDPLSQTIYVVRGKHHPSLFMRKCWTGPAVWINSFKPELPTDRIQFQWQNKWRPVDSRILPFNTVQEAATVVHSSSTLAPPKLSDGEHLSTMLPGETSEAKRNIGPCLVIELAEPMRCVAPGQWAALYDGNCCIGGAVICGSISLWDEGQREPYTDWKLTNYELHY</sequence>
<organism evidence="4">
    <name type="scientific">Echinostoma caproni</name>
    <dbReference type="NCBI Taxonomy" id="27848"/>
    <lineage>
        <taxon>Eukaryota</taxon>
        <taxon>Metazoa</taxon>
        <taxon>Spiralia</taxon>
        <taxon>Lophotrochozoa</taxon>
        <taxon>Platyhelminthes</taxon>
        <taxon>Trematoda</taxon>
        <taxon>Digenea</taxon>
        <taxon>Plagiorchiida</taxon>
        <taxon>Echinostomata</taxon>
        <taxon>Echinostomatoidea</taxon>
        <taxon>Echinostomatidae</taxon>
        <taxon>Echinostoma</taxon>
    </lineage>
</organism>
<reference evidence="2 3" key="2">
    <citation type="submission" date="2018-11" db="EMBL/GenBank/DDBJ databases">
        <authorList>
            <consortium name="Pathogen Informatics"/>
        </authorList>
    </citation>
    <scope>NUCLEOTIDE SEQUENCE [LARGE SCALE GENOMIC DNA]</scope>
    <source>
        <strain evidence="2 3">Egypt</strain>
    </source>
</reference>
<evidence type="ECO:0000259" key="1">
    <source>
        <dbReference type="Pfam" id="PF20258"/>
    </source>
</evidence>
<protein>
    <submittedName>
        <fullName evidence="4">tRNA_Me_trans_C domain-containing protein</fullName>
    </submittedName>
</protein>
<dbReference type="OrthoDB" id="3685at2759"/>
<evidence type="ECO:0000313" key="2">
    <source>
        <dbReference type="EMBL" id="VDP20089.1"/>
    </source>
</evidence>
<feature type="domain" description="tRNA-specific 2-thiouridylase MnmA-like C-terminal" evidence="1">
    <location>
        <begin position="108"/>
        <end position="139"/>
    </location>
</feature>
<dbReference type="InterPro" id="IPR046885">
    <property type="entry name" value="MnmA-like_C"/>
</dbReference>
<name>A0A182ZZR3_9TREM</name>
<dbReference type="EMBL" id="UZAN01000633">
    <property type="protein sequence ID" value="VDP20089.1"/>
    <property type="molecule type" value="Genomic_DNA"/>
</dbReference>
<keyword evidence="3" id="KW-1185">Reference proteome</keyword>
<accession>A0A182ZZR3</accession>
<dbReference type="WBParaSite" id="ECPE_0000019701-mRNA-1">
    <property type="protein sequence ID" value="ECPE_0000019701-mRNA-1"/>
    <property type="gene ID" value="ECPE_0000019701"/>
</dbReference>
<proteinExistence type="predicted"/>